<evidence type="ECO:0000313" key="1">
    <source>
        <dbReference type="EMBL" id="KYB29052.1"/>
    </source>
</evidence>
<name>A0A139WM91_TRICA</name>
<dbReference type="EMBL" id="KQ971312">
    <property type="protein sequence ID" value="KYB29052.1"/>
    <property type="molecule type" value="Genomic_DNA"/>
</dbReference>
<protein>
    <submittedName>
        <fullName evidence="1">Uncharacterized protein</fullName>
    </submittedName>
</protein>
<reference evidence="1 2" key="1">
    <citation type="journal article" date="2008" name="Nature">
        <title>The genome of the model beetle and pest Tribolium castaneum.</title>
        <authorList>
            <consortium name="Tribolium Genome Sequencing Consortium"/>
            <person name="Richards S."/>
            <person name="Gibbs R.A."/>
            <person name="Weinstock G.M."/>
            <person name="Brown S.J."/>
            <person name="Denell R."/>
            <person name="Beeman R.W."/>
            <person name="Gibbs R."/>
            <person name="Beeman R.W."/>
            <person name="Brown S.J."/>
            <person name="Bucher G."/>
            <person name="Friedrich M."/>
            <person name="Grimmelikhuijzen C.J."/>
            <person name="Klingler M."/>
            <person name="Lorenzen M."/>
            <person name="Richards S."/>
            <person name="Roth S."/>
            <person name="Schroder R."/>
            <person name="Tautz D."/>
            <person name="Zdobnov E.M."/>
            <person name="Muzny D."/>
            <person name="Gibbs R.A."/>
            <person name="Weinstock G.M."/>
            <person name="Attaway T."/>
            <person name="Bell S."/>
            <person name="Buhay C.J."/>
            <person name="Chandrabose M.N."/>
            <person name="Chavez D."/>
            <person name="Clerk-Blankenburg K.P."/>
            <person name="Cree A."/>
            <person name="Dao M."/>
            <person name="Davis C."/>
            <person name="Chacko J."/>
            <person name="Dinh H."/>
            <person name="Dugan-Rocha S."/>
            <person name="Fowler G."/>
            <person name="Garner T.T."/>
            <person name="Garnes J."/>
            <person name="Gnirke A."/>
            <person name="Hawes A."/>
            <person name="Hernandez J."/>
            <person name="Hines S."/>
            <person name="Holder M."/>
            <person name="Hume J."/>
            <person name="Jhangiani S.N."/>
            <person name="Joshi V."/>
            <person name="Khan Z.M."/>
            <person name="Jackson L."/>
            <person name="Kovar C."/>
            <person name="Kowis A."/>
            <person name="Lee S."/>
            <person name="Lewis L.R."/>
            <person name="Margolis J."/>
            <person name="Morgan M."/>
            <person name="Nazareth L.V."/>
            <person name="Nguyen N."/>
            <person name="Okwuonu G."/>
            <person name="Parker D."/>
            <person name="Richards S."/>
            <person name="Ruiz S.J."/>
            <person name="Santibanez J."/>
            <person name="Savard J."/>
            <person name="Scherer S.E."/>
            <person name="Schneider B."/>
            <person name="Sodergren E."/>
            <person name="Tautz D."/>
            <person name="Vattahil S."/>
            <person name="Villasana D."/>
            <person name="White C.S."/>
            <person name="Wright R."/>
            <person name="Park Y."/>
            <person name="Beeman R.W."/>
            <person name="Lord J."/>
            <person name="Oppert B."/>
            <person name="Lorenzen M."/>
            <person name="Brown S."/>
            <person name="Wang L."/>
            <person name="Savard J."/>
            <person name="Tautz D."/>
            <person name="Richards S."/>
            <person name="Weinstock G."/>
            <person name="Gibbs R.A."/>
            <person name="Liu Y."/>
            <person name="Worley K."/>
            <person name="Weinstock G."/>
            <person name="Elsik C.G."/>
            <person name="Reese J.T."/>
            <person name="Elhaik E."/>
            <person name="Landan G."/>
            <person name="Graur D."/>
            <person name="Arensburger P."/>
            <person name="Atkinson P."/>
            <person name="Beeman R.W."/>
            <person name="Beidler J."/>
            <person name="Brown S.J."/>
            <person name="Demuth J.P."/>
            <person name="Drury D.W."/>
            <person name="Du Y.Z."/>
            <person name="Fujiwara H."/>
            <person name="Lorenzen M."/>
            <person name="Maselli V."/>
            <person name="Osanai M."/>
            <person name="Park Y."/>
            <person name="Robertson H.M."/>
            <person name="Tu Z."/>
            <person name="Wang J.J."/>
            <person name="Wang S."/>
            <person name="Richards S."/>
            <person name="Song H."/>
            <person name="Zhang L."/>
            <person name="Sodergren E."/>
            <person name="Werner D."/>
            <person name="Stanke M."/>
            <person name="Morgenstern B."/>
            <person name="Solovyev V."/>
            <person name="Kosarev P."/>
            <person name="Brown G."/>
            <person name="Chen H.C."/>
            <person name="Ermolaeva O."/>
            <person name="Hlavina W."/>
            <person name="Kapustin Y."/>
            <person name="Kiryutin B."/>
            <person name="Kitts P."/>
            <person name="Maglott D."/>
            <person name="Pruitt K."/>
            <person name="Sapojnikov V."/>
            <person name="Souvorov A."/>
            <person name="Mackey A.J."/>
            <person name="Waterhouse R.M."/>
            <person name="Wyder S."/>
            <person name="Zdobnov E.M."/>
            <person name="Zdobnov E.M."/>
            <person name="Wyder S."/>
            <person name="Kriventseva E.V."/>
            <person name="Kadowaki T."/>
            <person name="Bork P."/>
            <person name="Aranda M."/>
            <person name="Bao R."/>
            <person name="Beermann A."/>
            <person name="Berns N."/>
            <person name="Bolognesi R."/>
            <person name="Bonneton F."/>
            <person name="Bopp D."/>
            <person name="Brown S.J."/>
            <person name="Bucher G."/>
            <person name="Butts T."/>
            <person name="Chaumot A."/>
            <person name="Denell R.E."/>
            <person name="Ferrier D.E."/>
            <person name="Friedrich M."/>
            <person name="Gordon C.M."/>
            <person name="Jindra M."/>
            <person name="Klingler M."/>
            <person name="Lan Q."/>
            <person name="Lattorff H.M."/>
            <person name="Laudet V."/>
            <person name="von Levetsow C."/>
            <person name="Liu Z."/>
            <person name="Lutz R."/>
            <person name="Lynch J.A."/>
            <person name="da Fonseca R.N."/>
            <person name="Posnien N."/>
            <person name="Reuter R."/>
            <person name="Roth S."/>
            <person name="Savard J."/>
            <person name="Schinko J.B."/>
            <person name="Schmitt C."/>
            <person name="Schoppmeier M."/>
            <person name="Schroder R."/>
            <person name="Shippy T.D."/>
            <person name="Simonnet F."/>
            <person name="Marques-Souza H."/>
            <person name="Tautz D."/>
            <person name="Tomoyasu Y."/>
            <person name="Trauner J."/>
            <person name="Van der Zee M."/>
            <person name="Vervoort M."/>
            <person name="Wittkopp N."/>
            <person name="Wimmer E.A."/>
            <person name="Yang X."/>
            <person name="Jones A.K."/>
            <person name="Sattelle D.B."/>
            <person name="Ebert P.R."/>
            <person name="Nelson D."/>
            <person name="Scott J.G."/>
            <person name="Beeman R.W."/>
            <person name="Muthukrishnan S."/>
            <person name="Kramer K.J."/>
            <person name="Arakane Y."/>
            <person name="Beeman R.W."/>
            <person name="Zhu Q."/>
            <person name="Hogenkamp D."/>
            <person name="Dixit R."/>
            <person name="Oppert B."/>
            <person name="Jiang H."/>
            <person name="Zou Z."/>
            <person name="Marshall J."/>
            <person name="Elpidina E."/>
            <person name="Vinokurov K."/>
            <person name="Oppert C."/>
            <person name="Zou Z."/>
            <person name="Evans J."/>
            <person name="Lu Z."/>
            <person name="Zhao P."/>
            <person name="Sumathipala N."/>
            <person name="Altincicek B."/>
            <person name="Vilcinskas A."/>
            <person name="Williams M."/>
            <person name="Hultmark D."/>
            <person name="Hetru C."/>
            <person name="Jiang H."/>
            <person name="Grimmelikhuijzen C.J."/>
            <person name="Hauser F."/>
            <person name="Cazzamali G."/>
            <person name="Williamson M."/>
            <person name="Park Y."/>
            <person name="Li B."/>
            <person name="Tanaka Y."/>
            <person name="Predel R."/>
            <person name="Neupert S."/>
            <person name="Schachtner J."/>
            <person name="Verleyen P."/>
            <person name="Raible F."/>
            <person name="Bork P."/>
            <person name="Friedrich M."/>
            <person name="Walden K.K."/>
            <person name="Robertson H.M."/>
            <person name="Angeli S."/>
            <person name="Foret S."/>
            <person name="Bucher G."/>
            <person name="Schuetz S."/>
            <person name="Maleszka R."/>
            <person name="Wimmer E.A."/>
            <person name="Beeman R.W."/>
            <person name="Lorenzen M."/>
            <person name="Tomoyasu Y."/>
            <person name="Miller S.C."/>
            <person name="Grossmann D."/>
            <person name="Bucher G."/>
        </authorList>
    </citation>
    <scope>NUCLEOTIDE SEQUENCE [LARGE SCALE GENOMIC DNA]</scope>
    <source>
        <strain evidence="1 2">Georgia GA2</strain>
    </source>
</reference>
<accession>A0A139WM91</accession>
<evidence type="ECO:0000313" key="2">
    <source>
        <dbReference type="Proteomes" id="UP000007266"/>
    </source>
</evidence>
<dbReference type="Proteomes" id="UP000007266">
    <property type="component" value="Linkage group 2"/>
</dbReference>
<dbReference type="InParanoid" id="A0A139WM91"/>
<proteinExistence type="predicted"/>
<organism evidence="1 2">
    <name type="scientific">Tribolium castaneum</name>
    <name type="common">Red flour beetle</name>
    <dbReference type="NCBI Taxonomy" id="7070"/>
    <lineage>
        <taxon>Eukaryota</taxon>
        <taxon>Metazoa</taxon>
        <taxon>Ecdysozoa</taxon>
        <taxon>Arthropoda</taxon>
        <taxon>Hexapoda</taxon>
        <taxon>Insecta</taxon>
        <taxon>Pterygota</taxon>
        <taxon>Neoptera</taxon>
        <taxon>Endopterygota</taxon>
        <taxon>Coleoptera</taxon>
        <taxon>Polyphaga</taxon>
        <taxon>Cucujiformia</taxon>
        <taxon>Tenebrionidae</taxon>
        <taxon>Tenebrionidae incertae sedis</taxon>
        <taxon>Tribolium</taxon>
    </lineage>
</organism>
<sequence>MVTPQPREFPMISEVLQKGQRIKNLRAIGHLTTNWKKIGESPSEGASVVGLCCVCVICDVVRPR</sequence>
<gene>
    <name evidence="1" type="primary">AUGUSTUS-3.0.2_32036</name>
    <name evidence="1" type="ORF">TcasGA2_TC032036</name>
</gene>
<reference evidence="1 2" key="2">
    <citation type="journal article" date="2010" name="Nucleic Acids Res.">
        <title>BeetleBase in 2010: revisions to provide comprehensive genomic information for Tribolium castaneum.</title>
        <authorList>
            <person name="Kim H.S."/>
            <person name="Murphy T."/>
            <person name="Xia J."/>
            <person name="Caragea D."/>
            <person name="Park Y."/>
            <person name="Beeman R.W."/>
            <person name="Lorenzen M.D."/>
            <person name="Butcher S."/>
            <person name="Manak J.R."/>
            <person name="Brown S.J."/>
        </authorList>
    </citation>
    <scope>GENOME REANNOTATION</scope>
    <source>
        <strain evidence="1 2">Georgia GA2</strain>
    </source>
</reference>
<keyword evidence="2" id="KW-1185">Reference proteome</keyword>
<dbReference type="AlphaFoldDB" id="A0A139WM91"/>